<reference evidence="2" key="1">
    <citation type="journal article" date="2019" name="Int. J. Syst. Evol. Microbiol.">
        <title>The Global Catalogue of Microorganisms (GCM) 10K type strain sequencing project: providing services to taxonomists for standard genome sequencing and annotation.</title>
        <authorList>
            <consortium name="The Broad Institute Genomics Platform"/>
            <consortium name="The Broad Institute Genome Sequencing Center for Infectious Disease"/>
            <person name="Wu L."/>
            <person name="Ma J."/>
        </authorList>
    </citation>
    <scope>NUCLEOTIDE SEQUENCE [LARGE SCALE GENOMIC DNA]</scope>
    <source>
        <strain evidence="2">JCM 14307</strain>
    </source>
</reference>
<name>A0ABN2J8Q1_9ACTN</name>
<comment type="caution">
    <text evidence="1">The sequence shown here is derived from an EMBL/GenBank/DDBJ whole genome shotgun (WGS) entry which is preliminary data.</text>
</comment>
<sequence length="83" mass="8527">MHESHLCAPTNHPEPAEMVGGFSKWRVVHKEQPTHLCAGSAGVRAWGLFGGEFDGEAGAVGGAGGYLDGALVPHDVAGDYGQA</sequence>
<proteinExistence type="predicted"/>
<organism evidence="1 2">
    <name type="scientific">Kribbella yunnanensis</name>
    <dbReference type="NCBI Taxonomy" id="190194"/>
    <lineage>
        <taxon>Bacteria</taxon>
        <taxon>Bacillati</taxon>
        <taxon>Actinomycetota</taxon>
        <taxon>Actinomycetes</taxon>
        <taxon>Propionibacteriales</taxon>
        <taxon>Kribbellaceae</taxon>
        <taxon>Kribbella</taxon>
    </lineage>
</organism>
<protein>
    <submittedName>
        <fullName evidence="1">Uncharacterized protein</fullName>
    </submittedName>
</protein>
<keyword evidence="2" id="KW-1185">Reference proteome</keyword>
<dbReference type="EMBL" id="BAAANF010000033">
    <property type="protein sequence ID" value="GAA1720227.1"/>
    <property type="molecule type" value="Genomic_DNA"/>
</dbReference>
<dbReference type="Proteomes" id="UP001500280">
    <property type="component" value="Unassembled WGS sequence"/>
</dbReference>
<evidence type="ECO:0000313" key="2">
    <source>
        <dbReference type="Proteomes" id="UP001500280"/>
    </source>
</evidence>
<accession>A0ABN2J8Q1</accession>
<gene>
    <name evidence="1" type="ORF">GCM10009745_81660</name>
</gene>
<evidence type="ECO:0000313" key="1">
    <source>
        <dbReference type="EMBL" id="GAA1720227.1"/>
    </source>
</evidence>